<evidence type="ECO:0000313" key="3">
    <source>
        <dbReference type="Proteomes" id="UP000317893"/>
    </source>
</evidence>
<dbReference type="RefSeq" id="WP_141848679.1">
    <property type="nucleotide sequence ID" value="NZ_BAAAPR010000014.1"/>
</dbReference>
<organism evidence="2 3">
    <name type="scientific">Lapillicoccus jejuensis</name>
    <dbReference type="NCBI Taxonomy" id="402171"/>
    <lineage>
        <taxon>Bacteria</taxon>
        <taxon>Bacillati</taxon>
        <taxon>Actinomycetota</taxon>
        <taxon>Actinomycetes</taxon>
        <taxon>Micrococcales</taxon>
        <taxon>Intrasporangiaceae</taxon>
        <taxon>Lapillicoccus</taxon>
    </lineage>
</organism>
<dbReference type="NCBIfam" id="TIGR01552">
    <property type="entry name" value="phd_fam"/>
    <property type="match status" value="1"/>
</dbReference>
<comment type="caution">
    <text evidence="2">The sequence shown here is derived from an EMBL/GenBank/DDBJ whole genome shotgun (WGS) entry which is preliminary data.</text>
</comment>
<dbReference type="SUPFAM" id="SSF143120">
    <property type="entry name" value="YefM-like"/>
    <property type="match status" value="1"/>
</dbReference>
<name>A0A542E1R2_9MICO</name>
<reference evidence="2 3" key="1">
    <citation type="submission" date="2019-06" db="EMBL/GenBank/DDBJ databases">
        <title>Sequencing the genomes of 1000 actinobacteria strains.</title>
        <authorList>
            <person name="Klenk H.-P."/>
        </authorList>
    </citation>
    <scope>NUCLEOTIDE SEQUENCE [LARGE SCALE GENOMIC DNA]</scope>
    <source>
        <strain evidence="2 3">DSM 18607</strain>
    </source>
</reference>
<sequence length="90" mass="9260">MTTIASRDLRNHTRSVLDQVAAGDTVTVTVNGKVVAQIGPPEGSLRSHLTRAEVEAIIGRGPGATSPDPTLVDDLAWIGAGSTDELDGLA</sequence>
<keyword evidence="3" id="KW-1185">Reference proteome</keyword>
<dbReference type="EMBL" id="VFMN01000001">
    <property type="protein sequence ID" value="TQJ09283.1"/>
    <property type="molecule type" value="Genomic_DNA"/>
</dbReference>
<protein>
    <submittedName>
        <fullName evidence="2">Prevent-host-death family protein</fullName>
    </submittedName>
</protein>
<evidence type="ECO:0000256" key="1">
    <source>
        <dbReference type="ARBA" id="ARBA00009981"/>
    </source>
</evidence>
<gene>
    <name evidence="2" type="ORF">FB458_2393</name>
</gene>
<evidence type="ECO:0000313" key="2">
    <source>
        <dbReference type="EMBL" id="TQJ09283.1"/>
    </source>
</evidence>
<dbReference type="InterPro" id="IPR036165">
    <property type="entry name" value="YefM-like_sf"/>
</dbReference>
<dbReference type="AlphaFoldDB" id="A0A542E1R2"/>
<dbReference type="Proteomes" id="UP000317893">
    <property type="component" value="Unassembled WGS sequence"/>
</dbReference>
<comment type="similarity">
    <text evidence="1">Belongs to the phD/YefM antitoxin family.</text>
</comment>
<dbReference type="Gene3D" id="3.40.1620.10">
    <property type="entry name" value="YefM-like domain"/>
    <property type="match status" value="1"/>
</dbReference>
<accession>A0A542E1R2</accession>
<proteinExistence type="inferred from homology"/>
<dbReference type="OrthoDB" id="557859at2"/>